<dbReference type="OMA" id="WELHAVI"/>
<dbReference type="OrthoDB" id="9984533at2759"/>
<dbReference type="HOGENOM" id="CLU_990386_0_0_1"/>
<name>A1C4F3_ASPCL</name>
<proteinExistence type="predicted"/>
<dbReference type="SUPFAM" id="SSF81383">
    <property type="entry name" value="F-box domain"/>
    <property type="match status" value="1"/>
</dbReference>
<sequence length="336" mass="37875">MGHILRDLLRLFLAGERACRLASDAESDDGYDAEVLAQSGDLTWLEDLYAFGYNPQAAGGKKTFITGPGVCSPWGEVELSPADAPDSSFRNRESPVTIPAYHDWSGEFTDMPSVYPVHQACFNDLLRRCLAGSPDGEIDEDVLFRLRTDRDLKVDYGLPSPPREQFWERQQGHEAVVANPVEIPQLVDVMGRLRWLFSVEEEEQQGLEAAGCLPSDPFYGLPDDIRLAIFENLPMTSILAVRVASGAMRSSAILPKWWGRKIRIERPWCWELHAVIPAVPTAPATRLYGIFVDIDDKSTYDETSNCFWGGLVNRRRIWSVCEEIKTVYYQQLAEQT</sequence>
<organism evidence="1 2">
    <name type="scientific">Aspergillus clavatus (strain ATCC 1007 / CBS 513.65 / DSM 816 / NCTC 3887 / NRRL 1 / QM 1276 / 107)</name>
    <dbReference type="NCBI Taxonomy" id="344612"/>
    <lineage>
        <taxon>Eukaryota</taxon>
        <taxon>Fungi</taxon>
        <taxon>Dikarya</taxon>
        <taxon>Ascomycota</taxon>
        <taxon>Pezizomycotina</taxon>
        <taxon>Eurotiomycetes</taxon>
        <taxon>Eurotiomycetidae</taxon>
        <taxon>Eurotiales</taxon>
        <taxon>Aspergillaceae</taxon>
        <taxon>Aspergillus</taxon>
        <taxon>Aspergillus subgen. Fumigati</taxon>
    </lineage>
</organism>
<protein>
    <submittedName>
        <fullName evidence="1">F-box domain protein</fullName>
    </submittedName>
</protein>
<evidence type="ECO:0000313" key="1">
    <source>
        <dbReference type="EMBL" id="EAW15293.1"/>
    </source>
</evidence>
<gene>
    <name evidence="1" type="ORF">ACLA_059600</name>
</gene>
<dbReference type="EMBL" id="DS026990">
    <property type="protein sequence ID" value="EAW15293.1"/>
    <property type="molecule type" value="Genomic_DNA"/>
</dbReference>
<dbReference type="VEuPathDB" id="FungiDB:ACLA_059600"/>
<dbReference type="AlphaFoldDB" id="A1C4F3"/>
<accession>A1C4F3</accession>
<dbReference type="Proteomes" id="UP000006701">
    <property type="component" value="Unassembled WGS sequence"/>
</dbReference>
<dbReference type="RefSeq" id="XP_001276719.1">
    <property type="nucleotide sequence ID" value="XM_001276718.1"/>
</dbReference>
<dbReference type="KEGG" id="act:ACLA_059600"/>
<reference evidence="1 2" key="1">
    <citation type="journal article" date="2008" name="PLoS Genet.">
        <title>Genomic islands in the pathogenic filamentous fungus Aspergillus fumigatus.</title>
        <authorList>
            <person name="Fedorova N.D."/>
            <person name="Khaldi N."/>
            <person name="Joardar V.S."/>
            <person name="Maiti R."/>
            <person name="Amedeo P."/>
            <person name="Anderson M.J."/>
            <person name="Crabtree J."/>
            <person name="Silva J.C."/>
            <person name="Badger J.H."/>
            <person name="Albarraq A."/>
            <person name="Angiuoli S."/>
            <person name="Bussey H."/>
            <person name="Bowyer P."/>
            <person name="Cotty P.J."/>
            <person name="Dyer P.S."/>
            <person name="Egan A."/>
            <person name="Galens K."/>
            <person name="Fraser-Liggett C.M."/>
            <person name="Haas B.J."/>
            <person name="Inman J.M."/>
            <person name="Kent R."/>
            <person name="Lemieux S."/>
            <person name="Malavazi I."/>
            <person name="Orvis J."/>
            <person name="Roemer T."/>
            <person name="Ronning C.M."/>
            <person name="Sundaram J.P."/>
            <person name="Sutton G."/>
            <person name="Turner G."/>
            <person name="Venter J.C."/>
            <person name="White O.R."/>
            <person name="Whitty B.R."/>
            <person name="Youngman P."/>
            <person name="Wolfe K.H."/>
            <person name="Goldman G.H."/>
            <person name="Wortman J.R."/>
            <person name="Jiang B."/>
            <person name="Denning D.W."/>
            <person name="Nierman W.C."/>
        </authorList>
    </citation>
    <scope>NUCLEOTIDE SEQUENCE [LARGE SCALE GENOMIC DNA]</scope>
    <source>
        <strain evidence="2">ATCC 1007 / CBS 513.65 / DSM 816 / NCTC 3887 / NRRL 1</strain>
    </source>
</reference>
<dbReference type="GeneID" id="4709008"/>
<keyword evidence="2" id="KW-1185">Reference proteome</keyword>
<dbReference type="InterPro" id="IPR036047">
    <property type="entry name" value="F-box-like_dom_sf"/>
</dbReference>
<evidence type="ECO:0000313" key="2">
    <source>
        <dbReference type="Proteomes" id="UP000006701"/>
    </source>
</evidence>